<evidence type="ECO:0000313" key="2">
    <source>
        <dbReference type="Proteomes" id="UP001314903"/>
    </source>
</evidence>
<dbReference type="EMBL" id="JAGGLI010000012">
    <property type="protein sequence ID" value="MBP2027541.1"/>
    <property type="molecule type" value="Genomic_DNA"/>
</dbReference>
<dbReference type="Proteomes" id="UP001314903">
    <property type="component" value="Unassembled WGS sequence"/>
</dbReference>
<dbReference type="Pfam" id="PF09826">
    <property type="entry name" value="Beta_propel"/>
    <property type="match status" value="1"/>
</dbReference>
<keyword evidence="2" id="KW-1185">Reference proteome</keyword>
<gene>
    <name evidence="1" type="ORF">J2Z35_001338</name>
</gene>
<dbReference type="InterPro" id="IPR019198">
    <property type="entry name" value="Beta_propeller_containing"/>
</dbReference>
<reference evidence="1 2" key="1">
    <citation type="submission" date="2021-03" db="EMBL/GenBank/DDBJ databases">
        <title>Genomic Encyclopedia of Type Strains, Phase IV (KMG-IV): sequencing the most valuable type-strain genomes for metagenomic binning, comparative biology and taxonomic classification.</title>
        <authorList>
            <person name="Goeker M."/>
        </authorList>
    </citation>
    <scope>NUCLEOTIDE SEQUENCE [LARGE SCALE GENOMIC DNA]</scope>
    <source>
        <strain evidence="1 2">DSM 27512</strain>
    </source>
</reference>
<organism evidence="1 2">
    <name type="scientific">Acetoanaerobium pronyense</name>
    <dbReference type="NCBI Taxonomy" id="1482736"/>
    <lineage>
        <taxon>Bacteria</taxon>
        <taxon>Bacillati</taxon>
        <taxon>Bacillota</taxon>
        <taxon>Clostridia</taxon>
        <taxon>Peptostreptococcales</taxon>
        <taxon>Filifactoraceae</taxon>
        <taxon>Acetoanaerobium</taxon>
    </lineage>
</organism>
<protein>
    <submittedName>
        <fullName evidence="1">Secreted protein with C-terminal beta-propeller domain</fullName>
    </submittedName>
</protein>
<accession>A0ABS4KK90</accession>
<evidence type="ECO:0000313" key="1">
    <source>
        <dbReference type="EMBL" id="MBP2027541.1"/>
    </source>
</evidence>
<comment type="caution">
    <text evidence="1">The sequence shown here is derived from an EMBL/GenBank/DDBJ whole genome shotgun (WGS) entry which is preliminary data.</text>
</comment>
<sequence length="706" mass="80384">MKRLVSLFLVSCMMLVLIGSYRYTSYAQDSIDFSEPLLMKFSKDINEQSIYTDIKVYDEKSNEIPILINLKTKREAVIIPLYDLSETKVSIKTNLGTYELSKYSGELFLNSEENLKRISQIQGSYYREAVPEMTVADEAAKGSGNGSDMGGMSNTNVQVEGVDESDIVKTDGQYIYYLKDNQVVIVSAAKESMKLMSTIGYLHEALYPTELYIDKDTLVVLGNSYGPKGSFAKAVIYDVTDRQKPVLKRVIEQEGNYVSSRKIGSDIHIISSHYVYYPWEGVPFPRYKDSIAGEEYKTIDPGKIMIYPRYPSSSIVLISSTDILDNKETKVTSFVGNADNVYMTSDSMYLTYQEMPYYIMPFPMPIIDGPEQPMSEEDIENQEIESKIAPDIWPPGRPIMPYNPKITTNIKKFAIENESIVFKAQNKIQGNVLNQFSMDEHNGYFRVAYTRDNWNFENGSSITVFDKDMNRVGSIDGIAKGERIYSVRFMGDRAYMVTFKTIDPFFVMDMSRPSEPKMLGYLKIPGYSDYLHPFDENHIIGFGKDTMEMGGNAFQLGMKISLFDVTDFANPVEKDVEIIGDRGTESELLYNHKALMYDKNRSLMGFPVTLARLPVNAKSDIHGFPPYGEQVFQGAYIYNISAENGIDLRGTITHIENFNPYNYLYNNEIRRVIYIGDTIYTISNNWIMATDINSMKNLSKVNISVY</sequence>
<proteinExistence type="predicted"/>
<name>A0ABS4KK90_9FIRM</name>
<dbReference type="RefSeq" id="WP_209660599.1">
    <property type="nucleotide sequence ID" value="NZ_JAGGLI010000012.1"/>
</dbReference>